<reference evidence="2 3" key="1">
    <citation type="submission" date="2016-02" db="EMBL/GenBank/DDBJ databases">
        <title>Genome analysis of coral dinoflagellate symbionts highlights evolutionary adaptations to a symbiotic lifestyle.</title>
        <authorList>
            <person name="Aranda M."/>
            <person name="Li Y."/>
            <person name="Liew Y.J."/>
            <person name="Baumgarten S."/>
            <person name="Simakov O."/>
            <person name="Wilson M."/>
            <person name="Piel J."/>
            <person name="Ashoor H."/>
            <person name="Bougouffa S."/>
            <person name="Bajic V.B."/>
            <person name="Ryu T."/>
            <person name="Ravasi T."/>
            <person name="Bayer T."/>
            <person name="Micklem G."/>
            <person name="Kim H."/>
            <person name="Bhak J."/>
            <person name="Lajeunesse T.C."/>
            <person name="Voolstra C.R."/>
        </authorList>
    </citation>
    <scope>NUCLEOTIDE SEQUENCE [LARGE SCALE GENOMIC DNA]</scope>
    <source>
        <strain evidence="2 3">CCMP2467</strain>
    </source>
</reference>
<feature type="region of interest" description="Disordered" evidence="1">
    <location>
        <begin position="1258"/>
        <end position="1277"/>
    </location>
</feature>
<sequence>MSPSPGLRGMCFGTKDDKKMMCSMQLQMRVDGLFPPGSYKVMTKKCNYRRRLLRALVAGGAGHTAGYGRCHWDPHALKRRMRLRAIWAARCGKNKSAADDEVSTAGLPEGPSGDEVPRAFPGDLAVGPASCGCWPVHAEESAGEEHADLRSVLRQFELPGQGPSFRFADDEGSVVAAGGQSFPMDEPIQDMPFAGSLVVASKNDDQDPQRAKNCCDGRLTPEGLLETRPEQGQKVVVDGLLSPKERLETRPEKGPRSHEVSFLNPSPDGAPTVSPQRTPTSPPPASQCASHGFESMLVYLGMCAEDFSFDGPWCEDDPVTRTCSKDCPGLSGEMLADNSDDRAQFDLSTVQHGSEAGAFALAVLAYSVDGAGEILDESNNDWATGQAWSEDPCKSSADSGCTLVVWSALQAAHWVFSRLCRLQGISHDATKGTRTPAPSVPVFKGDGWTPVVRKQRSLGDVVLRSQDWNSPILKPSELGAKLDGLADGDTLRGIVLVQSDDEFASISSVLRGCPKPHKMLLLRPSNEAGSQRAPGQVGDRLTFRNLAVATFCSSNSSGEMPQFQGSSGSDAKPLKVKITESAVLYVRLSKLYCDPKLWASFERAAAKEALQWAACRHVQALDSFSWSREKGKAGDSEQFFGLLRVAKKDIGPLLSSSGQQGVFVSAPRGLPDAAACEVAWVDRASKEKPKDYLERVTRMSSAHGLALSNMRLGWRRPLDKDEVPVRVWNVTDVPREWDHCAVADLLGTAFVDPVILSHRWAKKAITYRFKAKVKDGGDRDVAADTPEIPTETVAVPTAKTQDADGKDRHPRILRAELVTHLLKHAYCSMIEKDSTYLGELEIVLPRVLPPPEARISVVDEISNFMECHNLQVCTIAEADINVASAPGYIRAWKLRGFQEDIAEKFDQYDCAPFRAALSQGDVDEENEVSSLRDFVNTALPCHQAQDAAAVKAQWRNLLRDDIGRQRTFVKARADAQLEFEKRVTETHEAKLAGPVHPSVMVREQTKGWVRKWQAQPIVNHDAIDQVLAKVPAVKRTQLDIVFSAEGLCSIAASIAAKAAGPDCWKAAWLCKMPLSWWALAAELWRHIWAHAAVPKLWKDAKVTLIRKKGGPTTRPITLTQIMWRIGAKVVARALREWAPEWASESDHGGLPGRSISDVLFQVQAALRRGTNTAVLMDVAGYFDAMNAQTMKKVFTHLGAPVQLALLLESFYTGVRFEFDGKGFTPKFSLRRDAQGCLRKLCIGYESFKGLKDIREDLEPPTHRGEERLLSKHLREQPLPPPAVDEEGLVVEIADSIREELTRSHAIVIATDGSAKDDVAAHSVVVNNCDSAFFGGNDSEDQSSFRAEMCALKLALEAVLVAVNRLNDGRRRRSELLLARPSSRYEVHEANSEARTLVALRLRLGDWLVQNVVSG</sequence>
<dbReference type="InterPro" id="IPR043502">
    <property type="entry name" value="DNA/RNA_pol_sf"/>
</dbReference>
<evidence type="ECO:0000256" key="1">
    <source>
        <dbReference type="SAM" id="MobiDB-lite"/>
    </source>
</evidence>
<evidence type="ECO:0008006" key="4">
    <source>
        <dbReference type="Google" id="ProtNLM"/>
    </source>
</evidence>
<keyword evidence="3" id="KW-1185">Reference proteome</keyword>
<accession>A0A1Q9C9L7</accession>
<feature type="region of interest" description="Disordered" evidence="1">
    <location>
        <begin position="201"/>
        <end position="288"/>
    </location>
</feature>
<dbReference type="PANTHER" id="PTHR19446">
    <property type="entry name" value="REVERSE TRANSCRIPTASES"/>
    <property type="match status" value="1"/>
</dbReference>
<organism evidence="2 3">
    <name type="scientific">Symbiodinium microadriaticum</name>
    <name type="common">Dinoflagellate</name>
    <name type="synonym">Zooxanthella microadriatica</name>
    <dbReference type="NCBI Taxonomy" id="2951"/>
    <lineage>
        <taxon>Eukaryota</taxon>
        <taxon>Sar</taxon>
        <taxon>Alveolata</taxon>
        <taxon>Dinophyceae</taxon>
        <taxon>Suessiales</taxon>
        <taxon>Symbiodiniaceae</taxon>
        <taxon>Symbiodinium</taxon>
    </lineage>
</organism>
<dbReference type="EMBL" id="LSRX01001463">
    <property type="protein sequence ID" value="OLP79634.1"/>
    <property type="molecule type" value="Genomic_DNA"/>
</dbReference>
<comment type="caution">
    <text evidence="2">The sequence shown here is derived from an EMBL/GenBank/DDBJ whole genome shotgun (WGS) entry which is preliminary data.</text>
</comment>
<feature type="compositionally biased region" description="Basic and acidic residues" evidence="1">
    <location>
        <begin position="1258"/>
        <end position="1275"/>
    </location>
</feature>
<name>A0A1Q9C9L7_SYMMI</name>
<dbReference type="Proteomes" id="UP000186817">
    <property type="component" value="Unassembled WGS sequence"/>
</dbReference>
<gene>
    <name evidence="2" type="ORF">AK812_SmicGene40059</name>
</gene>
<feature type="compositionally biased region" description="Basic and acidic residues" evidence="1">
    <location>
        <begin position="243"/>
        <end position="259"/>
    </location>
</feature>
<feature type="compositionally biased region" description="Basic and acidic residues" evidence="1">
    <location>
        <begin position="202"/>
        <end position="215"/>
    </location>
</feature>
<dbReference type="SUPFAM" id="SSF56672">
    <property type="entry name" value="DNA/RNA polymerases"/>
    <property type="match status" value="1"/>
</dbReference>
<dbReference type="OrthoDB" id="409843at2759"/>
<protein>
    <recommendedName>
        <fullName evidence="4">Reverse transcriptase domain-containing protein</fullName>
    </recommendedName>
</protein>
<evidence type="ECO:0000313" key="2">
    <source>
        <dbReference type="EMBL" id="OLP79634.1"/>
    </source>
</evidence>
<proteinExistence type="predicted"/>
<evidence type="ECO:0000313" key="3">
    <source>
        <dbReference type="Proteomes" id="UP000186817"/>
    </source>
</evidence>